<feature type="transmembrane region" description="Helical" evidence="5">
    <location>
        <begin position="1157"/>
        <end position="1176"/>
    </location>
</feature>
<feature type="domain" description="SpaA-like prealbumin fold" evidence="8">
    <location>
        <begin position="619"/>
        <end position="696"/>
    </location>
</feature>
<evidence type="ECO:0000259" key="9">
    <source>
        <dbReference type="Pfam" id="PF18202"/>
    </source>
</evidence>
<feature type="chain" id="PRO_5042003573" evidence="6">
    <location>
        <begin position="29"/>
        <end position="1184"/>
    </location>
</feature>
<evidence type="ECO:0000256" key="5">
    <source>
        <dbReference type="SAM" id="Phobius"/>
    </source>
</evidence>
<comment type="caution">
    <text evidence="10">The sequence shown here is derived from an EMBL/GenBank/DDBJ whole genome shotgun (WGS) entry which is preliminary data.</text>
</comment>
<dbReference type="NCBIfam" id="NF033903">
    <property type="entry name" value="VaFE_rpt"/>
    <property type="match status" value="2"/>
</dbReference>
<dbReference type="Proteomes" id="UP001199424">
    <property type="component" value="Unassembled WGS sequence"/>
</dbReference>
<dbReference type="PANTHER" id="PTHR36108:SF13">
    <property type="entry name" value="COLOSSIN-B-RELATED"/>
    <property type="match status" value="1"/>
</dbReference>
<feature type="signal peptide" evidence="6">
    <location>
        <begin position="1"/>
        <end position="28"/>
    </location>
</feature>
<organism evidence="10 11">
    <name type="scientific">Hominenteromicrobium mulieris</name>
    <dbReference type="NCBI Taxonomy" id="2885357"/>
    <lineage>
        <taxon>Bacteria</taxon>
        <taxon>Bacillati</taxon>
        <taxon>Bacillota</taxon>
        <taxon>Clostridia</taxon>
        <taxon>Eubacteriales</taxon>
        <taxon>Oscillospiraceae</taxon>
        <taxon>Hominenteromicrobium</taxon>
    </lineage>
</organism>
<accession>A0AAE3DGR3</accession>
<dbReference type="InterPro" id="IPR041100">
    <property type="entry name" value="TQ"/>
</dbReference>
<feature type="domain" description="SpaA-like prealbumin fold" evidence="8">
    <location>
        <begin position="407"/>
        <end position="489"/>
    </location>
</feature>
<name>A0AAE3DGR3_9FIRM</name>
<evidence type="ECO:0000256" key="2">
    <source>
        <dbReference type="ARBA" id="ARBA00022525"/>
    </source>
</evidence>
<dbReference type="InterPro" id="IPR041033">
    <property type="entry name" value="SpaA_PFL_dom_1"/>
</dbReference>
<feature type="domain" description="T-Q ester bond containing" evidence="9">
    <location>
        <begin position="918"/>
        <end position="1035"/>
    </location>
</feature>
<evidence type="ECO:0000313" key="10">
    <source>
        <dbReference type="EMBL" id="MCC2136565.1"/>
    </source>
</evidence>
<evidence type="ECO:0000256" key="4">
    <source>
        <dbReference type="SAM" id="MobiDB-lite"/>
    </source>
</evidence>
<keyword evidence="2" id="KW-0964">Secreted</keyword>
<dbReference type="Pfam" id="PF17802">
    <property type="entry name" value="SpaA"/>
    <property type="match status" value="4"/>
</dbReference>
<evidence type="ECO:0000256" key="6">
    <source>
        <dbReference type="SAM" id="SignalP"/>
    </source>
</evidence>
<dbReference type="Pfam" id="PF18202">
    <property type="entry name" value="TQ"/>
    <property type="match status" value="2"/>
</dbReference>
<evidence type="ECO:0000256" key="3">
    <source>
        <dbReference type="ARBA" id="ARBA00022729"/>
    </source>
</evidence>
<dbReference type="EMBL" id="JAJEQC010000005">
    <property type="protein sequence ID" value="MCC2136565.1"/>
    <property type="molecule type" value="Genomic_DNA"/>
</dbReference>
<protein>
    <submittedName>
        <fullName evidence="10">VaFE repeat-containing surface-anchored protein</fullName>
    </submittedName>
</protein>
<dbReference type="PANTHER" id="PTHR36108">
    <property type="entry name" value="COLOSSIN-B-RELATED"/>
    <property type="match status" value="1"/>
</dbReference>
<reference evidence="10" key="1">
    <citation type="submission" date="2021-10" db="EMBL/GenBank/DDBJ databases">
        <title>Anaerobic single-cell dispensing facilitates the cultivation of human gut bacteria.</title>
        <authorList>
            <person name="Afrizal A."/>
        </authorList>
    </citation>
    <scope>NUCLEOTIDE SEQUENCE</scope>
    <source>
        <strain evidence="10">CLA-AA-H250</strain>
    </source>
</reference>
<dbReference type="Pfam" id="PF08341">
    <property type="entry name" value="TED"/>
    <property type="match status" value="1"/>
</dbReference>
<keyword evidence="5" id="KW-0812">Transmembrane</keyword>
<dbReference type="AlphaFoldDB" id="A0AAE3DGR3"/>
<feature type="domain" description="T-Q ester bond containing" evidence="9">
    <location>
        <begin position="798"/>
        <end position="914"/>
    </location>
</feature>
<dbReference type="Gene3D" id="2.60.40.3930">
    <property type="match status" value="2"/>
</dbReference>
<feature type="domain" description="SpaA-like prealbumin fold" evidence="8">
    <location>
        <begin position="512"/>
        <end position="582"/>
    </location>
</feature>
<feature type="compositionally biased region" description="Acidic residues" evidence="4">
    <location>
        <begin position="76"/>
        <end position="87"/>
    </location>
</feature>
<dbReference type="InterPro" id="IPR013552">
    <property type="entry name" value="Thioester_dom"/>
</dbReference>
<feature type="region of interest" description="Disordered" evidence="4">
    <location>
        <begin position="43"/>
        <end position="106"/>
    </location>
</feature>
<dbReference type="Gene3D" id="2.60.40.10">
    <property type="entry name" value="Immunoglobulins"/>
    <property type="match status" value="4"/>
</dbReference>
<dbReference type="RefSeq" id="WP_308449027.1">
    <property type="nucleotide sequence ID" value="NZ_JAJEQC010000005.1"/>
</dbReference>
<evidence type="ECO:0000313" key="11">
    <source>
        <dbReference type="Proteomes" id="UP001199424"/>
    </source>
</evidence>
<evidence type="ECO:0000259" key="8">
    <source>
        <dbReference type="Pfam" id="PF17802"/>
    </source>
</evidence>
<evidence type="ECO:0000256" key="1">
    <source>
        <dbReference type="ARBA" id="ARBA00007257"/>
    </source>
</evidence>
<keyword evidence="5" id="KW-0472">Membrane</keyword>
<evidence type="ECO:0000259" key="7">
    <source>
        <dbReference type="Pfam" id="PF08341"/>
    </source>
</evidence>
<feature type="compositionally biased region" description="Acidic residues" evidence="4">
    <location>
        <begin position="43"/>
        <end position="52"/>
    </location>
</feature>
<keyword evidence="11" id="KW-1185">Reference proteome</keyword>
<gene>
    <name evidence="10" type="ORF">LKD31_06000</name>
</gene>
<proteinExistence type="inferred from homology"/>
<dbReference type="InterPro" id="IPR013783">
    <property type="entry name" value="Ig-like_fold"/>
</dbReference>
<keyword evidence="5" id="KW-1133">Transmembrane helix</keyword>
<feature type="compositionally biased region" description="Low complexity" evidence="4">
    <location>
        <begin position="53"/>
        <end position="75"/>
    </location>
</feature>
<feature type="domain" description="SpaA-like prealbumin fold" evidence="8">
    <location>
        <begin position="1041"/>
        <end position="1136"/>
    </location>
</feature>
<feature type="domain" description="Thioester" evidence="7">
    <location>
        <begin position="153"/>
        <end position="243"/>
    </location>
</feature>
<feature type="compositionally biased region" description="Low complexity" evidence="4">
    <location>
        <begin position="88"/>
        <end position="99"/>
    </location>
</feature>
<keyword evidence="3 6" id="KW-0732">Signal</keyword>
<sequence length="1184" mass="128990">MKKKLKKSLACLLATLLIFSTVPMSALADEAAAPVTVETVVEEAAPDTEPDAEPTATPEASAKPSAEPTAEPSPEATEEPTESEVSAEPEATAEPTASPTPNPEDEISLLALGDEAVTRYRTVGINGNFSSNYLYDLGQYPLYDILLNGTSYPAYCLQHGKGRVNNGAYVQRDNYGMTEAMRRIVAYGFNNINSLQDGNNGWYSAETAKMMVTQHLVWLASEGYITVDGTNWSWGSGIDNDVERMANLAYNSSVVRSYYAELKDRLLRSEIVPSFAGKSSDGSDAQEIDLQLVTGKYTATVTDTNGVLDLFDFQQAGFDISRNGNTLTISTNTLPEQETTIIGAGYTVGDKNSIAVWEDRDQQANIQHQATCPGTTQTMAYIKIKGEKPSYTITLNKTSADLTITNGNPNYSLEGAVYYVYKEAAEPDYPYWDYEPYATFTTDANGHAELSKKLQSSNYVTFEAVAPKGYCADSKTHKFTVTGETTLNVVDDPGTIVLSVHKKDSETDSDQASGNASLAGAVYRVSYLVDGQMVCKDITTNSKGVTGLNKIPLGQITVQEITAPIGYKLDPTVHTYNITTLGTGDVYELEPEDFTEDVFKGKIALHKQYETLDDRAEEQGAEFDVYLKSAGSYDAAKETERDHITTGADGMATTKDLPYGTYVVHQTKGGNGRQLVADFDVSISEDGKVYSYDLVNVQKNAQLKIVKTSEDGVIEGIHFRVTRLEDSYSAEYVTNAAGEILTETLPIYADKDGANKYQYKVEELDTEETFGYQLPDSQTVELSEGEIASVSFHNVPIEIGTKATVEGEKEVDPLDKVTLTDTVSYTGLVPGKEYKVTGVLMDKKTGEKLLVNGKEITAETTFIAETKNGSVDVTFIFDATGLHGKGIVVFEDLYRENALLATHADINDEGQTVKIKNPEIGTKATADGKKEITADKITITDVVSYKDLTPGKEYKLTGVLMNKATNDKLLIDGKEITAEATFTPKATTGEVEMTFTFDARELTVETEVVAFETLYRDGIEIAVHADIEDEGQTVKILPLHGSISTIKVDAGDSQHRLSGAVFGIYRDVNGDGRYTEGIDTFVGNMREKETGVYELDGLLYGKFLIHEKQAPSGFSQDKNYYSFEITRDGEKVQFEVKPGMNFPNSAFPKTGSSNHGVYAALLALVVSGLGLGAVIFHKVKKASK</sequence>
<comment type="similarity">
    <text evidence="1">Belongs to the serine-aspartate repeat-containing protein (SDr) family.</text>
</comment>